<keyword evidence="3" id="KW-1185">Reference proteome</keyword>
<dbReference type="AlphaFoldDB" id="A0A2L1GQE0"/>
<dbReference type="GO" id="GO:0016740">
    <property type="term" value="F:transferase activity"/>
    <property type="evidence" value="ECO:0007669"/>
    <property type="project" value="UniProtKB-KW"/>
</dbReference>
<reference evidence="2 3" key="1">
    <citation type="journal article" date="2018" name="MBio">
        <title>Insights into the evolution of host association through the isolation and characterization of a novel human periodontal pathobiont, Desulfobulbus oralis.</title>
        <authorList>
            <person name="Cross K.L."/>
            <person name="Chirania P."/>
            <person name="Xiong W."/>
            <person name="Beall C.J."/>
            <person name="Elkins J.G."/>
            <person name="Giannone R.J."/>
            <person name="Griffen A.L."/>
            <person name="Guss A.M."/>
            <person name="Hettich R.L."/>
            <person name="Joshi S.S."/>
            <person name="Mokrzan E.M."/>
            <person name="Martin R.K."/>
            <person name="Zhulin I.B."/>
            <person name="Leys E.J."/>
            <person name="Podar M."/>
        </authorList>
    </citation>
    <scope>NUCLEOTIDE SEQUENCE [LARGE SCALE GENOMIC DNA]</scope>
    <source>
        <strain evidence="2 3">ORNL</strain>
    </source>
</reference>
<dbReference type="GO" id="GO:0005829">
    <property type="term" value="C:cytosol"/>
    <property type="evidence" value="ECO:0007669"/>
    <property type="project" value="TreeGrafter"/>
</dbReference>
<dbReference type="InterPro" id="IPR000905">
    <property type="entry name" value="Gcp-like_dom"/>
</dbReference>
<accession>A0A2L1GQE0</accession>
<sequence>MADPLILALETATTCASVALTRGGRAGGQLLAEYSLMPGRSHSRHLLGMAEAIMQACAVDWGDLDAVAVSCGPGSFTGLRVGLAAAKGLAFATGKQLVPVPTLDALAAQMPPVDMPVCALLDARKAQVYAALYHPAGVDAAGLPERLGPYRACAAAALPAEFRKVTLCIGPGLAACDADFLRHPLVKALPAVCGQPRAALVGCCAADMLQRGLAPHDCAPLYLRASQAELGLGERIGETA</sequence>
<dbReference type="PANTHER" id="PTHR11735:SF11">
    <property type="entry name" value="TRNA THREONYLCARBAMOYLADENOSINE BIOSYNTHESIS PROTEIN TSAB"/>
    <property type="match status" value="1"/>
</dbReference>
<proteinExistence type="predicted"/>
<dbReference type="NCBIfam" id="TIGR03725">
    <property type="entry name" value="T6A_YeaZ"/>
    <property type="match status" value="1"/>
</dbReference>
<evidence type="ECO:0000259" key="1">
    <source>
        <dbReference type="Pfam" id="PF00814"/>
    </source>
</evidence>
<dbReference type="SUPFAM" id="SSF53067">
    <property type="entry name" value="Actin-like ATPase domain"/>
    <property type="match status" value="2"/>
</dbReference>
<evidence type="ECO:0000313" key="2">
    <source>
        <dbReference type="EMBL" id="AVD71858.1"/>
    </source>
</evidence>
<protein>
    <submittedName>
        <fullName evidence="2">tRNA (Adenosine(37)-N6)-threonylcarbamoyltransferase complex dimerization subunit type 1 TsaB</fullName>
    </submittedName>
</protein>
<dbReference type="OrthoDB" id="9809995at2"/>
<dbReference type="InterPro" id="IPR043129">
    <property type="entry name" value="ATPase_NBD"/>
</dbReference>
<dbReference type="Proteomes" id="UP000239867">
    <property type="component" value="Chromosome"/>
</dbReference>
<organism evidence="2 3">
    <name type="scientific">Desulfobulbus oralis</name>
    <dbReference type="NCBI Taxonomy" id="1986146"/>
    <lineage>
        <taxon>Bacteria</taxon>
        <taxon>Pseudomonadati</taxon>
        <taxon>Thermodesulfobacteriota</taxon>
        <taxon>Desulfobulbia</taxon>
        <taxon>Desulfobulbales</taxon>
        <taxon>Desulfobulbaceae</taxon>
        <taxon>Desulfobulbus</taxon>
    </lineage>
</organism>
<dbReference type="Gene3D" id="3.30.420.40">
    <property type="match status" value="2"/>
</dbReference>
<dbReference type="GO" id="GO:0002949">
    <property type="term" value="P:tRNA threonylcarbamoyladenosine modification"/>
    <property type="evidence" value="ECO:0007669"/>
    <property type="project" value="InterPro"/>
</dbReference>
<dbReference type="PANTHER" id="PTHR11735">
    <property type="entry name" value="TRNA N6-ADENOSINE THREONYLCARBAMOYLTRANSFERASE"/>
    <property type="match status" value="1"/>
</dbReference>
<dbReference type="EMBL" id="CP021255">
    <property type="protein sequence ID" value="AVD71858.1"/>
    <property type="molecule type" value="Genomic_DNA"/>
</dbReference>
<keyword evidence="2" id="KW-0808">Transferase</keyword>
<name>A0A2L1GQE0_9BACT</name>
<dbReference type="CDD" id="cd24032">
    <property type="entry name" value="ASKHA_NBD_TsaB"/>
    <property type="match status" value="1"/>
</dbReference>
<dbReference type="InterPro" id="IPR022496">
    <property type="entry name" value="T6A_TsaB"/>
</dbReference>
<feature type="domain" description="Gcp-like" evidence="1">
    <location>
        <begin position="40"/>
        <end position="137"/>
    </location>
</feature>
<dbReference type="Pfam" id="PF00814">
    <property type="entry name" value="TsaD"/>
    <property type="match status" value="1"/>
</dbReference>
<dbReference type="RefSeq" id="WP_104937087.1">
    <property type="nucleotide sequence ID" value="NZ_CP021255.1"/>
</dbReference>
<gene>
    <name evidence="2" type="ORF">CAY53_10575</name>
</gene>
<evidence type="ECO:0000313" key="3">
    <source>
        <dbReference type="Proteomes" id="UP000239867"/>
    </source>
</evidence>
<dbReference type="KEGG" id="deo:CAY53_10575"/>